<evidence type="ECO:0000313" key="3">
    <source>
        <dbReference type="EMBL" id="CAE0714796.1"/>
    </source>
</evidence>
<feature type="chain" id="PRO_5036394067" evidence="2">
    <location>
        <begin position="27"/>
        <end position="255"/>
    </location>
</feature>
<feature type="region of interest" description="Disordered" evidence="1">
    <location>
        <begin position="62"/>
        <end position="118"/>
    </location>
</feature>
<reference evidence="4" key="1">
    <citation type="submission" date="2021-01" db="EMBL/GenBank/DDBJ databases">
        <authorList>
            <person name="Corre E."/>
            <person name="Pelletier E."/>
            <person name="Niang G."/>
            <person name="Scheremetjew M."/>
            <person name="Finn R."/>
            <person name="Kale V."/>
            <person name="Holt S."/>
            <person name="Cochrane G."/>
            <person name="Meng A."/>
            <person name="Brown T."/>
            <person name="Cohen L."/>
        </authorList>
    </citation>
    <scope>NUCLEOTIDE SEQUENCE</scope>
    <source>
        <strain evidence="4">10249 10 AB</strain>
    </source>
</reference>
<name>A0A6U9XSU8_9STRA</name>
<feature type="region of interest" description="Disordered" evidence="1">
    <location>
        <begin position="174"/>
        <end position="196"/>
    </location>
</feature>
<evidence type="ECO:0000256" key="1">
    <source>
        <dbReference type="SAM" id="MobiDB-lite"/>
    </source>
</evidence>
<evidence type="ECO:0000313" key="4">
    <source>
        <dbReference type="EMBL" id="CAE0714798.1"/>
    </source>
</evidence>
<keyword evidence="2" id="KW-0732">Signal</keyword>
<sequence length="255" mass="28023">MIAISSTRSILGFVLVLSAVVCLSQAFFLPSATYCSNRQRYYDQGLSNLNLPLRESDSVVLAAKKKRRRRRKDSSPASSPSKEPEDNFESSSSVELPGTGELPDFDLDAESAPIEKKKKINPDEITVNMMGSGNKASRTLDELISDRALESKFEFDEKGDPGIPDFVDLAQASSTTPTYSADDPLSTAGVGTKKQRRAERVANAIAAKEAEEEQKPFLAQFPQFLNEKGDVSAIKVLEQGGKTTHRYHEEEKCIV</sequence>
<evidence type="ECO:0000256" key="2">
    <source>
        <dbReference type="SAM" id="SignalP"/>
    </source>
</evidence>
<accession>A0A6U9XSU8</accession>
<feature type="signal peptide" evidence="2">
    <location>
        <begin position="1"/>
        <end position="26"/>
    </location>
</feature>
<dbReference type="EMBL" id="HBIX01009972">
    <property type="protein sequence ID" value="CAE0714798.1"/>
    <property type="molecule type" value="Transcribed_RNA"/>
</dbReference>
<protein>
    <submittedName>
        <fullName evidence="4">Uncharacterized protein</fullName>
    </submittedName>
</protein>
<gene>
    <name evidence="3" type="ORF">PAUS00366_LOCUS7548</name>
    <name evidence="4" type="ORF">PAUS00366_LOCUS7550</name>
</gene>
<dbReference type="AlphaFoldDB" id="A0A6U9XSU8"/>
<organism evidence="4">
    <name type="scientific">Pseudo-nitzschia australis</name>
    <dbReference type="NCBI Taxonomy" id="44445"/>
    <lineage>
        <taxon>Eukaryota</taxon>
        <taxon>Sar</taxon>
        <taxon>Stramenopiles</taxon>
        <taxon>Ochrophyta</taxon>
        <taxon>Bacillariophyta</taxon>
        <taxon>Bacillariophyceae</taxon>
        <taxon>Bacillariophycidae</taxon>
        <taxon>Bacillariales</taxon>
        <taxon>Bacillariaceae</taxon>
        <taxon>Pseudo-nitzschia</taxon>
    </lineage>
</organism>
<feature type="compositionally biased region" description="Basic residues" evidence="1">
    <location>
        <begin position="63"/>
        <end position="72"/>
    </location>
</feature>
<proteinExistence type="predicted"/>
<dbReference type="EMBL" id="HBIX01009970">
    <property type="protein sequence ID" value="CAE0714796.1"/>
    <property type="molecule type" value="Transcribed_RNA"/>
</dbReference>